<accession>A0AAD1XFR2</accession>
<evidence type="ECO:0000256" key="1">
    <source>
        <dbReference type="SAM" id="MobiDB-lite"/>
    </source>
</evidence>
<proteinExistence type="predicted"/>
<name>A0AAD1XFR2_EUPCR</name>
<evidence type="ECO:0000313" key="3">
    <source>
        <dbReference type="Proteomes" id="UP001295684"/>
    </source>
</evidence>
<reference evidence="2" key="1">
    <citation type="submission" date="2023-07" db="EMBL/GenBank/DDBJ databases">
        <authorList>
            <consortium name="AG Swart"/>
            <person name="Singh M."/>
            <person name="Singh A."/>
            <person name="Seah K."/>
            <person name="Emmerich C."/>
        </authorList>
    </citation>
    <scope>NUCLEOTIDE SEQUENCE</scope>
    <source>
        <strain evidence="2">DP1</strain>
    </source>
</reference>
<protein>
    <submittedName>
        <fullName evidence="2">Uncharacterized protein</fullName>
    </submittedName>
</protein>
<dbReference type="Proteomes" id="UP001295684">
    <property type="component" value="Unassembled WGS sequence"/>
</dbReference>
<feature type="region of interest" description="Disordered" evidence="1">
    <location>
        <begin position="1"/>
        <end position="25"/>
    </location>
</feature>
<gene>
    <name evidence="2" type="ORF">ECRASSUSDP1_LOCUS11935</name>
</gene>
<dbReference type="AlphaFoldDB" id="A0AAD1XFR2"/>
<evidence type="ECO:0000313" key="2">
    <source>
        <dbReference type="EMBL" id="CAI2370618.1"/>
    </source>
</evidence>
<comment type="caution">
    <text evidence="2">The sequence shown here is derived from an EMBL/GenBank/DDBJ whole genome shotgun (WGS) entry which is preliminary data.</text>
</comment>
<sequence length="287" mass="33606">MDNHRQTFNPHEKSPMDGSFDEEQDQIDMIGGQPKVNIKTQHAQATPEMLAQADLSNEMLMNSGEYPPTHELQDFSKFSHNETTIDDQYTKLDYYRQYPVEHRTVLWEQNRRKRIEEIKNKNKDNELTGCTFKPNLTSHPNDYMKGSQKIDGKVNISSIDKFLSRMYSARIERENKKLEDENTCGSGKNWKKKLTVPKAPNITQGKKNNRVKEPFKIPQKNRHICTPNTDKMKNISDKRTNQSNMKLFKKKSIKKMKEQNQIIEIDPEMDYKDAIGFIHSHIMSLDI</sequence>
<feature type="compositionally biased region" description="Basic and acidic residues" evidence="1">
    <location>
        <begin position="1"/>
        <end position="15"/>
    </location>
</feature>
<dbReference type="EMBL" id="CAMPGE010011810">
    <property type="protein sequence ID" value="CAI2370618.1"/>
    <property type="molecule type" value="Genomic_DNA"/>
</dbReference>
<organism evidence="2 3">
    <name type="scientific">Euplotes crassus</name>
    <dbReference type="NCBI Taxonomy" id="5936"/>
    <lineage>
        <taxon>Eukaryota</taxon>
        <taxon>Sar</taxon>
        <taxon>Alveolata</taxon>
        <taxon>Ciliophora</taxon>
        <taxon>Intramacronucleata</taxon>
        <taxon>Spirotrichea</taxon>
        <taxon>Hypotrichia</taxon>
        <taxon>Euplotida</taxon>
        <taxon>Euplotidae</taxon>
        <taxon>Moneuplotes</taxon>
    </lineage>
</organism>
<keyword evidence="3" id="KW-1185">Reference proteome</keyword>